<accession>A0ABT8FJW7</accession>
<reference evidence="2" key="1">
    <citation type="submission" date="2023-06" db="EMBL/GenBank/DDBJ databases">
        <title>Draft genome sequence of Nocardioides sp. SOB77.</title>
        <authorList>
            <person name="Zhang G."/>
        </authorList>
    </citation>
    <scope>NUCLEOTIDE SEQUENCE</scope>
    <source>
        <strain evidence="2">SOB77</strain>
    </source>
</reference>
<keyword evidence="3" id="KW-1185">Reference proteome</keyword>
<proteinExistence type="predicted"/>
<keyword evidence="1" id="KW-1133">Transmembrane helix</keyword>
<keyword evidence="1" id="KW-0812">Transmembrane</keyword>
<gene>
    <name evidence="2" type="ORF">QWY28_18610</name>
</gene>
<protein>
    <submittedName>
        <fullName evidence="2">Uncharacterized protein</fullName>
    </submittedName>
</protein>
<evidence type="ECO:0000313" key="3">
    <source>
        <dbReference type="Proteomes" id="UP001168620"/>
    </source>
</evidence>
<dbReference type="EMBL" id="JAUHJQ010000009">
    <property type="protein sequence ID" value="MDN4174982.1"/>
    <property type="molecule type" value="Genomic_DNA"/>
</dbReference>
<evidence type="ECO:0000256" key="1">
    <source>
        <dbReference type="SAM" id="Phobius"/>
    </source>
</evidence>
<evidence type="ECO:0000313" key="2">
    <source>
        <dbReference type="EMBL" id="MDN4174982.1"/>
    </source>
</evidence>
<feature type="transmembrane region" description="Helical" evidence="1">
    <location>
        <begin position="32"/>
        <end position="55"/>
    </location>
</feature>
<dbReference type="Proteomes" id="UP001168620">
    <property type="component" value="Unassembled WGS sequence"/>
</dbReference>
<comment type="caution">
    <text evidence="2">The sequence shown here is derived from an EMBL/GenBank/DDBJ whole genome shotgun (WGS) entry which is preliminary data.</text>
</comment>
<dbReference type="RefSeq" id="WP_300954087.1">
    <property type="nucleotide sequence ID" value="NZ_JAUHJQ010000009.1"/>
</dbReference>
<organism evidence="2 3">
    <name type="scientific">Nocardioides oceani</name>
    <dbReference type="NCBI Taxonomy" id="3058369"/>
    <lineage>
        <taxon>Bacteria</taxon>
        <taxon>Bacillati</taxon>
        <taxon>Actinomycetota</taxon>
        <taxon>Actinomycetes</taxon>
        <taxon>Propionibacteriales</taxon>
        <taxon>Nocardioidaceae</taxon>
        <taxon>Nocardioides</taxon>
    </lineage>
</organism>
<name>A0ABT8FJW7_9ACTN</name>
<keyword evidence="1" id="KW-0472">Membrane</keyword>
<sequence length="68" mass="6705">MTTTVVQVLWGACLAMAALVVGLGIELHLDGAGALVSYPLVVGGILLLPAASALLERATGPTPPPAEG</sequence>